<proteinExistence type="predicted"/>
<evidence type="ECO:0000256" key="1">
    <source>
        <dbReference type="SAM" id="MobiDB-lite"/>
    </source>
</evidence>
<dbReference type="RefSeq" id="WP_192556571.1">
    <property type="nucleotide sequence ID" value="NZ_JACZZA010000009.1"/>
</dbReference>
<organism evidence="2 3">
    <name type="scientific">Dyella acidiphila</name>
    <dbReference type="NCBI Taxonomy" id="2775866"/>
    <lineage>
        <taxon>Bacteria</taxon>
        <taxon>Pseudomonadati</taxon>
        <taxon>Pseudomonadota</taxon>
        <taxon>Gammaproteobacteria</taxon>
        <taxon>Lysobacterales</taxon>
        <taxon>Rhodanobacteraceae</taxon>
        <taxon>Dyella</taxon>
    </lineage>
</organism>
<comment type="caution">
    <text evidence="2">The sequence shown here is derived from an EMBL/GenBank/DDBJ whole genome shotgun (WGS) entry which is preliminary data.</text>
</comment>
<dbReference type="EMBL" id="JACZZA010000009">
    <property type="protein sequence ID" value="MBE1161729.1"/>
    <property type="molecule type" value="Genomic_DNA"/>
</dbReference>
<keyword evidence="3" id="KW-1185">Reference proteome</keyword>
<sequence length="98" mass="10773">MSDTIELLETIGRDASLRHAPLEELADKLRQAQASETLIAAVETADSSVLTVELGHEKLDPPQGTLGPCHEEDEPDQDDEPHHHPRPTPDQDKSSPKH</sequence>
<protein>
    <submittedName>
        <fullName evidence="2">Uncharacterized protein</fullName>
    </submittedName>
</protein>
<dbReference type="Proteomes" id="UP000651010">
    <property type="component" value="Unassembled WGS sequence"/>
</dbReference>
<feature type="region of interest" description="Disordered" evidence="1">
    <location>
        <begin position="55"/>
        <end position="98"/>
    </location>
</feature>
<evidence type="ECO:0000313" key="2">
    <source>
        <dbReference type="EMBL" id="MBE1161729.1"/>
    </source>
</evidence>
<reference evidence="2 3" key="1">
    <citation type="submission" date="2020-09" db="EMBL/GenBank/DDBJ databases">
        <title>Dyella sp. 7MK23 isolated from forest soil.</title>
        <authorList>
            <person name="Fu J."/>
        </authorList>
    </citation>
    <scope>NUCLEOTIDE SEQUENCE [LARGE SCALE GENOMIC DNA]</scope>
    <source>
        <strain evidence="2 3">7MK23</strain>
    </source>
</reference>
<feature type="compositionally biased region" description="Basic and acidic residues" evidence="1">
    <location>
        <begin position="87"/>
        <end position="98"/>
    </location>
</feature>
<name>A0ABR9GCG0_9GAMM</name>
<evidence type="ECO:0000313" key="3">
    <source>
        <dbReference type="Proteomes" id="UP000651010"/>
    </source>
</evidence>
<accession>A0ABR9GCG0</accession>
<gene>
    <name evidence="2" type="ORF">IGX34_15200</name>
</gene>